<protein>
    <submittedName>
        <fullName evidence="1">Uncharacterized protein</fullName>
    </submittedName>
</protein>
<sequence>MFNLSLDCNSKRGSLKIDPGGEGEKLKTKLQEGWPLEIRPKSLFPWNQDDISPSASSYFTTGHYTESTPSSRMDRLRVPHFHHIVAKFPPC</sequence>
<evidence type="ECO:0000313" key="2">
    <source>
        <dbReference type="Proteomes" id="UP000322873"/>
    </source>
</evidence>
<accession>A0A5M9JNQ5</accession>
<dbReference type="Proteomes" id="UP000322873">
    <property type="component" value="Unassembled WGS sequence"/>
</dbReference>
<name>A0A5M9JNQ5_MONFR</name>
<proteinExistence type="predicted"/>
<dbReference type="EMBL" id="VICG01000008">
    <property type="protein sequence ID" value="KAA8569386.1"/>
    <property type="molecule type" value="Genomic_DNA"/>
</dbReference>
<reference evidence="1 2" key="1">
    <citation type="submission" date="2019-06" db="EMBL/GenBank/DDBJ databases">
        <title>Genome Sequence of the Brown Rot Fungal Pathogen Monilinia fructicola.</title>
        <authorList>
            <person name="De Miccolis Angelini R.M."/>
            <person name="Landi L."/>
            <person name="Abate D."/>
            <person name="Pollastro S."/>
            <person name="Romanazzi G."/>
            <person name="Faretra F."/>
        </authorList>
    </citation>
    <scope>NUCLEOTIDE SEQUENCE [LARGE SCALE GENOMIC DNA]</scope>
    <source>
        <strain evidence="1 2">Mfrc123</strain>
    </source>
</reference>
<evidence type="ECO:0000313" key="1">
    <source>
        <dbReference type="EMBL" id="KAA8569386.1"/>
    </source>
</evidence>
<dbReference type="AlphaFoldDB" id="A0A5M9JNQ5"/>
<comment type="caution">
    <text evidence="1">The sequence shown here is derived from an EMBL/GenBank/DDBJ whole genome shotgun (WGS) entry which is preliminary data.</text>
</comment>
<organism evidence="1 2">
    <name type="scientific">Monilinia fructicola</name>
    <name type="common">Brown rot fungus</name>
    <name type="synonym">Ciboria fructicola</name>
    <dbReference type="NCBI Taxonomy" id="38448"/>
    <lineage>
        <taxon>Eukaryota</taxon>
        <taxon>Fungi</taxon>
        <taxon>Dikarya</taxon>
        <taxon>Ascomycota</taxon>
        <taxon>Pezizomycotina</taxon>
        <taxon>Leotiomycetes</taxon>
        <taxon>Helotiales</taxon>
        <taxon>Sclerotiniaceae</taxon>
        <taxon>Monilinia</taxon>
    </lineage>
</organism>
<keyword evidence="2" id="KW-1185">Reference proteome</keyword>
<gene>
    <name evidence="1" type="ORF">EYC84_001031</name>
</gene>